<reference evidence="6 7" key="1">
    <citation type="submission" date="2019-07" db="EMBL/GenBank/DDBJ databases">
        <title>Whole genome shotgun sequence of Nocardia ninae NBRC 108245.</title>
        <authorList>
            <person name="Hosoyama A."/>
            <person name="Uohara A."/>
            <person name="Ohji S."/>
            <person name="Ichikawa N."/>
        </authorList>
    </citation>
    <scope>NUCLEOTIDE SEQUENCE [LARGE SCALE GENOMIC DNA]</scope>
    <source>
        <strain evidence="6 7">NBRC 108245</strain>
    </source>
</reference>
<evidence type="ECO:0000256" key="3">
    <source>
        <dbReference type="ARBA" id="ARBA00023163"/>
    </source>
</evidence>
<dbReference type="Gene3D" id="1.10.357.10">
    <property type="entry name" value="Tetracycline Repressor, domain 2"/>
    <property type="match status" value="1"/>
</dbReference>
<evidence type="ECO:0000256" key="2">
    <source>
        <dbReference type="ARBA" id="ARBA00023125"/>
    </source>
</evidence>
<evidence type="ECO:0000256" key="1">
    <source>
        <dbReference type="ARBA" id="ARBA00023015"/>
    </source>
</evidence>
<keyword evidence="2 4" id="KW-0238">DNA-binding</keyword>
<dbReference type="InterPro" id="IPR050109">
    <property type="entry name" value="HTH-type_TetR-like_transc_reg"/>
</dbReference>
<dbReference type="PANTHER" id="PTHR30055:SF238">
    <property type="entry name" value="MYCOFACTOCIN BIOSYNTHESIS TRANSCRIPTIONAL REGULATOR MFTR-RELATED"/>
    <property type="match status" value="1"/>
</dbReference>
<keyword evidence="3" id="KW-0804">Transcription</keyword>
<accession>A0A511MJJ1</accession>
<evidence type="ECO:0000259" key="5">
    <source>
        <dbReference type="PROSITE" id="PS50977"/>
    </source>
</evidence>
<keyword evidence="1" id="KW-0805">Transcription regulation</keyword>
<organism evidence="6 7">
    <name type="scientific">Nocardia ninae NBRC 108245</name>
    <dbReference type="NCBI Taxonomy" id="1210091"/>
    <lineage>
        <taxon>Bacteria</taxon>
        <taxon>Bacillati</taxon>
        <taxon>Actinomycetota</taxon>
        <taxon>Actinomycetes</taxon>
        <taxon>Mycobacteriales</taxon>
        <taxon>Nocardiaceae</taxon>
        <taxon>Nocardia</taxon>
    </lineage>
</organism>
<evidence type="ECO:0000313" key="6">
    <source>
        <dbReference type="EMBL" id="GEM40076.1"/>
    </source>
</evidence>
<proteinExistence type="predicted"/>
<dbReference type="Proteomes" id="UP000321424">
    <property type="component" value="Unassembled WGS sequence"/>
</dbReference>
<dbReference type="InterPro" id="IPR001647">
    <property type="entry name" value="HTH_TetR"/>
</dbReference>
<name>A0A511MJJ1_9NOCA</name>
<comment type="caution">
    <text evidence="6">The sequence shown here is derived from an EMBL/GenBank/DDBJ whole genome shotgun (WGS) entry which is preliminary data.</text>
</comment>
<dbReference type="AlphaFoldDB" id="A0A511MJJ1"/>
<dbReference type="GO" id="GO:0003700">
    <property type="term" value="F:DNA-binding transcription factor activity"/>
    <property type="evidence" value="ECO:0007669"/>
    <property type="project" value="TreeGrafter"/>
</dbReference>
<dbReference type="EMBL" id="BJXA01000032">
    <property type="protein sequence ID" value="GEM40076.1"/>
    <property type="molecule type" value="Genomic_DNA"/>
</dbReference>
<dbReference type="SUPFAM" id="SSF46689">
    <property type="entry name" value="Homeodomain-like"/>
    <property type="match status" value="1"/>
</dbReference>
<dbReference type="OrthoDB" id="4553015at2"/>
<dbReference type="InterPro" id="IPR009057">
    <property type="entry name" value="Homeodomain-like_sf"/>
</dbReference>
<dbReference type="GO" id="GO:0000976">
    <property type="term" value="F:transcription cis-regulatory region binding"/>
    <property type="evidence" value="ECO:0007669"/>
    <property type="project" value="TreeGrafter"/>
</dbReference>
<keyword evidence="7" id="KW-1185">Reference proteome</keyword>
<dbReference type="Pfam" id="PF00440">
    <property type="entry name" value="TetR_N"/>
    <property type="match status" value="1"/>
</dbReference>
<dbReference type="PROSITE" id="PS50977">
    <property type="entry name" value="HTH_TETR_2"/>
    <property type="match status" value="1"/>
</dbReference>
<dbReference type="RefSeq" id="WP_147134854.1">
    <property type="nucleotide sequence ID" value="NZ_BJXA01000032.1"/>
</dbReference>
<evidence type="ECO:0000313" key="7">
    <source>
        <dbReference type="Proteomes" id="UP000321424"/>
    </source>
</evidence>
<dbReference type="PRINTS" id="PR00455">
    <property type="entry name" value="HTHTETR"/>
</dbReference>
<dbReference type="PANTHER" id="PTHR30055">
    <property type="entry name" value="HTH-TYPE TRANSCRIPTIONAL REGULATOR RUTR"/>
    <property type="match status" value="1"/>
</dbReference>
<protein>
    <submittedName>
        <fullName evidence="6">TetR family transcriptional regulator</fullName>
    </submittedName>
</protein>
<feature type="DNA-binding region" description="H-T-H motif" evidence="4">
    <location>
        <begin position="38"/>
        <end position="57"/>
    </location>
</feature>
<evidence type="ECO:0000256" key="4">
    <source>
        <dbReference type="PROSITE-ProRule" id="PRU00335"/>
    </source>
</evidence>
<feature type="domain" description="HTH tetR-type" evidence="5">
    <location>
        <begin position="15"/>
        <end position="75"/>
    </location>
</feature>
<sequence>MPTNRPRPIRTGQPHRTRRHLLAAATRLLADPGYTAVSSDRIAQYAGYTRGAVYRHFPSKADLASAVLDRVCELAITRTTRQLAALQHDGHLRTFEEFVQLVTSWIETLVRDPRWLRVEVALATDRRRHPGERGSCSSTSQRFTRLTTTSSSVLTATAAAMGHKLAVEPDTIAICLAATVLGMTIGRDDPDAAETIEPLVRHLLRSSESHTNTI</sequence>
<gene>
    <name evidence="6" type="ORF">NN4_45950</name>
</gene>